<protein>
    <recommendedName>
        <fullName evidence="4">Red chlorophyll catabolite reductase</fullName>
    </recommendedName>
</protein>
<dbReference type="InterPro" id="IPR009439">
    <property type="entry name" value="RCC_reductase"/>
</dbReference>
<gene>
    <name evidence="2" type="ORF">RND81_13G199000</name>
</gene>
<dbReference type="Proteomes" id="UP001443914">
    <property type="component" value="Unassembled WGS sequence"/>
</dbReference>
<sequence>MANTHFHHLPLTHFSPFHTSPSSLHKFPLPPKNTFKFPTLSSSSSSSSGMNDQGNERPGFKDFPHVSGPIRDLMIDLISTVEIRLESQLLPCTLPQDVQYFENQSDTAHTSLFLRSGVSSSPIDFIFGSWLHCELPTGASLNITSLSSYMNASTDTPQLLIELIQSSPTSIVILVDLPPRRDLVLHPDYLKTFYEDTNLDKQRQALFKIPEVQPYVSPSLYIRSVFSPTASVIRIDTTTTGGEERLEEILRGTVSEATKEVLRVWLDFCVLGDRKCIDEDDRVSLKKRDSLFKQKSIEIDIGASLPRMFGQETADRILGVLLGN</sequence>
<reference evidence="2" key="1">
    <citation type="submission" date="2024-03" db="EMBL/GenBank/DDBJ databases">
        <title>WGS assembly of Saponaria officinalis var. Norfolk2.</title>
        <authorList>
            <person name="Jenkins J."/>
            <person name="Shu S."/>
            <person name="Grimwood J."/>
            <person name="Barry K."/>
            <person name="Goodstein D."/>
            <person name="Schmutz J."/>
            <person name="Leebens-Mack J."/>
            <person name="Osbourn A."/>
        </authorList>
    </citation>
    <scope>NUCLEOTIDE SEQUENCE [LARGE SCALE GENOMIC DNA]</scope>
    <source>
        <strain evidence="2">JIC</strain>
    </source>
</reference>
<keyword evidence="3" id="KW-1185">Reference proteome</keyword>
<evidence type="ECO:0000256" key="1">
    <source>
        <dbReference type="SAM" id="MobiDB-lite"/>
    </source>
</evidence>
<dbReference type="PANTHER" id="PTHR34685:SF2">
    <property type="entry name" value="RED CHLOROPHYLL CATABOLITE REDUCTASE, CHLOROPLASTIC"/>
    <property type="match status" value="1"/>
</dbReference>
<dbReference type="PANTHER" id="PTHR34685">
    <property type="entry name" value="RED CHLOROPHYLL CATABOLITE REDUCTASE, CHLOROPLASTIC"/>
    <property type="match status" value="1"/>
</dbReference>
<evidence type="ECO:0000313" key="3">
    <source>
        <dbReference type="Proteomes" id="UP001443914"/>
    </source>
</evidence>
<dbReference type="GO" id="GO:0051743">
    <property type="term" value="F:red chlorophyll catabolite reductase activity"/>
    <property type="evidence" value="ECO:0007669"/>
    <property type="project" value="InterPro"/>
</dbReference>
<accession>A0AAW1GZV9</accession>
<dbReference type="GO" id="GO:0009507">
    <property type="term" value="C:chloroplast"/>
    <property type="evidence" value="ECO:0007669"/>
    <property type="project" value="TreeGrafter"/>
</dbReference>
<feature type="compositionally biased region" description="Basic and acidic residues" evidence="1">
    <location>
        <begin position="54"/>
        <end position="64"/>
    </location>
</feature>
<dbReference type="Gene3D" id="3.40.1500.20">
    <property type="match status" value="1"/>
</dbReference>
<evidence type="ECO:0008006" key="4">
    <source>
        <dbReference type="Google" id="ProtNLM"/>
    </source>
</evidence>
<dbReference type="Pfam" id="PF06405">
    <property type="entry name" value="RCC_reductase"/>
    <property type="match status" value="1"/>
</dbReference>
<name>A0AAW1GZV9_SAPOF</name>
<feature type="region of interest" description="Disordered" evidence="1">
    <location>
        <begin position="38"/>
        <end position="64"/>
    </location>
</feature>
<dbReference type="GO" id="GO:0015996">
    <property type="term" value="P:chlorophyll catabolic process"/>
    <property type="evidence" value="ECO:0007669"/>
    <property type="project" value="TreeGrafter"/>
</dbReference>
<evidence type="ECO:0000313" key="2">
    <source>
        <dbReference type="EMBL" id="KAK9670394.1"/>
    </source>
</evidence>
<dbReference type="AlphaFoldDB" id="A0AAW1GZV9"/>
<proteinExistence type="predicted"/>
<comment type="caution">
    <text evidence="2">The sequence shown here is derived from an EMBL/GenBank/DDBJ whole genome shotgun (WGS) entry which is preliminary data.</text>
</comment>
<organism evidence="2 3">
    <name type="scientific">Saponaria officinalis</name>
    <name type="common">Common soapwort</name>
    <name type="synonym">Lychnis saponaria</name>
    <dbReference type="NCBI Taxonomy" id="3572"/>
    <lineage>
        <taxon>Eukaryota</taxon>
        <taxon>Viridiplantae</taxon>
        <taxon>Streptophyta</taxon>
        <taxon>Embryophyta</taxon>
        <taxon>Tracheophyta</taxon>
        <taxon>Spermatophyta</taxon>
        <taxon>Magnoliopsida</taxon>
        <taxon>eudicotyledons</taxon>
        <taxon>Gunneridae</taxon>
        <taxon>Pentapetalae</taxon>
        <taxon>Caryophyllales</taxon>
        <taxon>Caryophyllaceae</taxon>
        <taxon>Caryophylleae</taxon>
        <taxon>Saponaria</taxon>
    </lineage>
</organism>
<dbReference type="EMBL" id="JBDFQZ010000013">
    <property type="protein sequence ID" value="KAK9670394.1"/>
    <property type="molecule type" value="Genomic_DNA"/>
</dbReference>